<dbReference type="AlphaFoldDB" id="A0A1V5SCT9"/>
<comment type="caution">
    <text evidence="1">The sequence shown here is derived from an EMBL/GenBank/DDBJ whole genome shotgun (WGS) entry which is preliminary data.</text>
</comment>
<reference evidence="1" key="1">
    <citation type="submission" date="2017-02" db="EMBL/GenBank/DDBJ databases">
        <title>Delving into the versatile metabolic prowess of the omnipresent phylum Bacteroidetes.</title>
        <authorList>
            <person name="Nobu M.K."/>
            <person name="Mei R."/>
            <person name="Narihiro T."/>
            <person name="Kuroda K."/>
            <person name="Liu W.-T."/>
        </authorList>
    </citation>
    <scope>NUCLEOTIDE SEQUENCE</scope>
    <source>
        <strain evidence="1">ADurb.Bin280</strain>
    </source>
</reference>
<gene>
    <name evidence="1" type="ORF">BWY43_00548</name>
</gene>
<organism evidence="1">
    <name type="scientific">candidate division WS2 bacterium ADurb.Bin280</name>
    <dbReference type="NCBI Taxonomy" id="1852829"/>
    <lineage>
        <taxon>Bacteria</taxon>
        <taxon>candidate division WS2</taxon>
    </lineage>
</organism>
<dbReference type="Gene3D" id="3.40.50.300">
    <property type="entry name" value="P-loop containing nucleotide triphosphate hydrolases"/>
    <property type="match status" value="1"/>
</dbReference>
<evidence type="ECO:0000313" key="1">
    <source>
        <dbReference type="EMBL" id="OQA52330.1"/>
    </source>
</evidence>
<dbReference type="InterPro" id="IPR027417">
    <property type="entry name" value="P-loop_NTPase"/>
</dbReference>
<accession>A0A1V5SCT9</accession>
<evidence type="ECO:0008006" key="2">
    <source>
        <dbReference type="Google" id="ProtNLM"/>
    </source>
</evidence>
<dbReference type="EMBL" id="MWBO01000035">
    <property type="protein sequence ID" value="OQA52330.1"/>
    <property type="molecule type" value="Genomic_DNA"/>
</dbReference>
<dbReference type="Proteomes" id="UP000485367">
    <property type="component" value="Unassembled WGS sequence"/>
</dbReference>
<proteinExistence type="predicted"/>
<name>A0A1V5SCT9_9BACT</name>
<sequence>MINITASDNLRFNRVKKRNSVSEAETLEDFIKDEIEKDSSGPVQRVEDCIKMADYTVHNESSLEQLFKNLDKVIEKEGI</sequence>
<protein>
    <recommendedName>
        <fullName evidence="2">Dephospho-CoA kinase</fullName>
    </recommendedName>
</protein>